<organism evidence="1">
    <name type="scientific">Veillonella ratti</name>
    <dbReference type="NCBI Taxonomy" id="103892"/>
    <lineage>
        <taxon>Bacteria</taxon>
        <taxon>Bacillati</taxon>
        <taxon>Bacillota</taxon>
        <taxon>Negativicutes</taxon>
        <taxon>Veillonellales</taxon>
        <taxon>Veillonellaceae</taxon>
        <taxon>Veillonella</taxon>
    </lineage>
</organism>
<dbReference type="AlphaFoldDB" id="A0A6N3DI59"/>
<dbReference type="EMBL" id="CACRUX010000057">
    <property type="protein sequence ID" value="VYU27992.1"/>
    <property type="molecule type" value="Genomic_DNA"/>
</dbReference>
<dbReference type="RefSeq" id="WP_021841283.1">
    <property type="nucleotide sequence ID" value="NZ_CACRUX010000057.1"/>
</dbReference>
<name>A0A6N3DI59_9FIRM</name>
<evidence type="ECO:0000313" key="1">
    <source>
        <dbReference type="EMBL" id="VYU27992.1"/>
    </source>
</evidence>
<proteinExistence type="predicted"/>
<accession>A0A6N3DI59</accession>
<sequence>MSKRNIQEENQDKIIITSKTSEDLAKRMKALSAEILKRNQNLYKRLENR</sequence>
<reference evidence="1" key="1">
    <citation type="submission" date="2019-11" db="EMBL/GenBank/DDBJ databases">
        <authorList>
            <person name="Feng L."/>
        </authorList>
    </citation>
    <scope>NUCLEOTIDE SEQUENCE</scope>
    <source>
        <strain evidence="1">VrattiLFYP33</strain>
    </source>
</reference>
<protein>
    <submittedName>
        <fullName evidence="1">Uncharacterized protein</fullName>
    </submittedName>
</protein>
<gene>
    <name evidence="1" type="ORF">VRLFYP33_01631</name>
</gene>